<evidence type="ECO:0000259" key="4">
    <source>
        <dbReference type="PROSITE" id="PS51118"/>
    </source>
</evidence>
<dbReference type="InterPro" id="IPR036390">
    <property type="entry name" value="WH_DNA-bd_sf"/>
</dbReference>
<proteinExistence type="predicted"/>
<dbReference type="Pfam" id="PF01638">
    <property type="entry name" value="HxlR"/>
    <property type="match status" value="1"/>
</dbReference>
<organism evidence="5 6">
    <name type="scientific">Hymenobacter canadensis</name>
    <dbReference type="NCBI Taxonomy" id="2999067"/>
    <lineage>
        <taxon>Bacteria</taxon>
        <taxon>Pseudomonadati</taxon>
        <taxon>Bacteroidota</taxon>
        <taxon>Cytophagia</taxon>
        <taxon>Cytophagales</taxon>
        <taxon>Hymenobacteraceae</taxon>
        <taxon>Hymenobacter</taxon>
    </lineage>
</organism>
<keyword evidence="5" id="KW-0614">Plasmid</keyword>
<dbReference type="RefSeq" id="WP_269561956.1">
    <property type="nucleotide sequence ID" value="NZ_CP114768.1"/>
</dbReference>
<sequence length="133" mass="15008">MSANKEKKVEAQQKLRDWLEAKSNLDASCVVHQALNLLASKWLLLILLALMQRPKRNSELQRQISGVSPKMLAQSLRQLEANGLVHRQVFAEVPPRVEYSLTTFGESVAPLLAELCEWSVTWEARVNTFQAPA</sequence>
<name>A0ABY7LYR7_9BACT</name>
<dbReference type="EMBL" id="CP114768">
    <property type="protein sequence ID" value="WBA43920.1"/>
    <property type="molecule type" value="Genomic_DNA"/>
</dbReference>
<reference evidence="5 6" key="1">
    <citation type="submission" date="2022-12" db="EMBL/GenBank/DDBJ databases">
        <title>Hymenobacter canadensis sp. nov. isolated from lake water of the Cambridge Bay, Canada.</title>
        <authorList>
            <person name="Kim W.H."/>
            <person name="Lee Y.M."/>
        </authorList>
    </citation>
    <scope>NUCLEOTIDE SEQUENCE [LARGE SCALE GENOMIC DNA]</scope>
    <source>
        <strain evidence="5 6">PAMC 29467</strain>
        <plasmid evidence="5 6">unnamed1</plasmid>
    </source>
</reference>
<accession>A0ABY7LYR7</accession>
<evidence type="ECO:0000256" key="3">
    <source>
        <dbReference type="ARBA" id="ARBA00023163"/>
    </source>
</evidence>
<dbReference type="Proteomes" id="UP001211005">
    <property type="component" value="Plasmid unnamed1"/>
</dbReference>
<dbReference type="InterPro" id="IPR002577">
    <property type="entry name" value="HTH_HxlR"/>
</dbReference>
<keyword evidence="3" id="KW-0804">Transcription</keyword>
<gene>
    <name evidence="5" type="ORF">O3303_20345</name>
</gene>
<keyword evidence="2" id="KW-0238">DNA-binding</keyword>
<dbReference type="PROSITE" id="PS51118">
    <property type="entry name" value="HTH_HXLR"/>
    <property type="match status" value="1"/>
</dbReference>
<dbReference type="PANTHER" id="PTHR33204:SF29">
    <property type="entry name" value="TRANSCRIPTIONAL REGULATOR"/>
    <property type="match status" value="1"/>
</dbReference>
<dbReference type="SUPFAM" id="SSF46785">
    <property type="entry name" value="Winged helix' DNA-binding domain"/>
    <property type="match status" value="1"/>
</dbReference>
<feature type="domain" description="HTH hxlR-type" evidence="4">
    <location>
        <begin position="29"/>
        <end position="127"/>
    </location>
</feature>
<keyword evidence="1" id="KW-0805">Transcription regulation</keyword>
<evidence type="ECO:0000313" key="5">
    <source>
        <dbReference type="EMBL" id="WBA43920.1"/>
    </source>
</evidence>
<evidence type="ECO:0000256" key="1">
    <source>
        <dbReference type="ARBA" id="ARBA00023015"/>
    </source>
</evidence>
<dbReference type="PANTHER" id="PTHR33204">
    <property type="entry name" value="TRANSCRIPTIONAL REGULATOR, MARR FAMILY"/>
    <property type="match status" value="1"/>
</dbReference>
<dbReference type="Gene3D" id="1.10.10.10">
    <property type="entry name" value="Winged helix-like DNA-binding domain superfamily/Winged helix DNA-binding domain"/>
    <property type="match status" value="1"/>
</dbReference>
<protein>
    <submittedName>
        <fullName evidence="5">Helix-turn-helix domain-containing protein</fullName>
    </submittedName>
</protein>
<dbReference type="InterPro" id="IPR036388">
    <property type="entry name" value="WH-like_DNA-bd_sf"/>
</dbReference>
<evidence type="ECO:0000256" key="2">
    <source>
        <dbReference type="ARBA" id="ARBA00023125"/>
    </source>
</evidence>
<evidence type="ECO:0000313" key="6">
    <source>
        <dbReference type="Proteomes" id="UP001211005"/>
    </source>
</evidence>
<geneLocation type="plasmid" evidence="5 6">
    <name>unnamed1</name>
</geneLocation>
<keyword evidence="6" id="KW-1185">Reference proteome</keyword>